<dbReference type="InterPro" id="IPR049874">
    <property type="entry name" value="ROK_cs"/>
</dbReference>
<dbReference type="Pfam" id="PF00480">
    <property type="entry name" value="ROK"/>
    <property type="match status" value="1"/>
</dbReference>
<evidence type="ECO:0000313" key="1">
    <source>
        <dbReference type="EMBL" id="CBK24660.2"/>
    </source>
</evidence>
<keyword evidence="2" id="KW-1185">Reference proteome</keyword>
<dbReference type="OrthoDB" id="61890at2759"/>
<dbReference type="PROSITE" id="PS01125">
    <property type="entry name" value="ROK"/>
    <property type="match status" value="1"/>
</dbReference>
<dbReference type="AlphaFoldDB" id="D8M9C1"/>
<dbReference type="InterPro" id="IPR000600">
    <property type="entry name" value="ROK"/>
</dbReference>
<dbReference type="CDD" id="cd23763">
    <property type="entry name" value="ASKHA_ATPase_ROK"/>
    <property type="match status" value="1"/>
</dbReference>
<protein>
    <recommendedName>
        <fullName evidence="3">Glucokinase</fullName>
    </recommendedName>
</protein>
<dbReference type="InterPro" id="IPR043129">
    <property type="entry name" value="ATPase_NBD"/>
</dbReference>
<evidence type="ECO:0000313" key="2">
    <source>
        <dbReference type="Proteomes" id="UP000008312"/>
    </source>
</evidence>
<gene>
    <name evidence="1" type="ORF">GSBLH_T00004369001</name>
</gene>
<dbReference type="GeneID" id="24921400"/>
<sequence length="273" mass="28778">MVLFHTNLRFCTFLFKVSMSDKTKTILQVGGALFATALLGYGVKHCFENSKKKEKCERYFVGIDLGATNAKAGVVNDEGELLATASQPLTDYTDKGVVSSLVEVAAKAVTEAGLKWSDISEIGVGSPGTIDFDNGVVIKASNFPTWDHVPLANLITEATGVAAVLDNDANAACAAECWIGAGKGKSNMVMITLGSGIGAGVVVNGRVIHGGSGWAGEPGHAIYKVNGTPCGCGQKGCFEKTICRSIPTRKPPCEPSRSSLPKRLWTLRRPATR</sequence>
<dbReference type="Gene3D" id="3.30.420.40">
    <property type="match status" value="2"/>
</dbReference>
<dbReference type="EMBL" id="FN668688">
    <property type="protein sequence ID" value="CBK24660.2"/>
    <property type="molecule type" value="Genomic_DNA"/>
</dbReference>
<dbReference type="SUPFAM" id="SSF53067">
    <property type="entry name" value="Actin-like ATPase domain"/>
    <property type="match status" value="1"/>
</dbReference>
<name>D8M9C1_BLAHO</name>
<dbReference type="RefSeq" id="XP_012898708.1">
    <property type="nucleotide sequence ID" value="XM_013043254.1"/>
</dbReference>
<accession>D8M9C1</accession>
<dbReference type="OMA" id="NDANTAH"/>
<evidence type="ECO:0008006" key="3">
    <source>
        <dbReference type="Google" id="ProtNLM"/>
    </source>
</evidence>
<organism evidence="1">
    <name type="scientific">Blastocystis hominis</name>
    <dbReference type="NCBI Taxonomy" id="12968"/>
    <lineage>
        <taxon>Eukaryota</taxon>
        <taxon>Sar</taxon>
        <taxon>Stramenopiles</taxon>
        <taxon>Bigyra</taxon>
        <taxon>Opalozoa</taxon>
        <taxon>Opalinata</taxon>
        <taxon>Blastocystidae</taxon>
        <taxon>Blastocystis</taxon>
    </lineage>
</organism>
<reference evidence="1" key="1">
    <citation type="submission" date="2010-02" db="EMBL/GenBank/DDBJ databases">
        <title>Sequencing and annotation of the Blastocystis hominis genome.</title>
        <authorList>
            <person name="Wincker P."/>
        </authorList>
    </citation>
    <scope>NUCLEOTIDE SEQUENCE</scope>
    <source>
        <strain evidence="1">Singapore isolate B</strain>
    </source>
</reference>
<proteinExistence type="predicted"/>
<dbReference type="Proteomes" id="UP000008312">
    <property type="component" value="Unassembled WGS sequence"/>
</dbReference>
<dbReference type="PANTHER" id="PTHR18964:SF149">
    <property type="entry name" value="BIFUNCTIONAL UDP-N-ACETYLGLUCOSAMINE 2-EPIMERASE_N-ACETYLMANNOSAMINE KINASE"/>
    <property type="match status" value="1"/>
</dbReference>
<dbReference type="PANTHER" id="PTHR18964">
    <property type="entry name" value="ROK (REPRESSOR, ORF, KINASE) FAMILY"/>
    <property type="match status" value="1"/>
</dbReference>
<dbReference type="InParanoid" id="D8M9C1"/>